<dbReference type="RefSeq" id="WP_201429968.1">
    <property type="nucleotide sequence ID" value="NZ_JAEQBW010000001.1"/>
</dbReference>
<feature type="domain" description="GH16" evidence="2">
    <location>
        <begin position="33"/>
        <end position="268"/>
    </location>
</feature>
<dbReference type="GO" id="GO:0004553">
    <property type="term" value="F:hydrolase activity, hydrolyzing O-glycosyl compounds"/>
    <property type="evidence" value="ECO:0007669"/>
    <property type="project" value="InterPro"/>
</dbReference>
<dbReference type="InterPro" id="IPR050546">
    <property type="entry name" value="Glycosyl_Hydrlase_16"/>
</dbReference>
<comment type="caution">
    <text evidence="3">The sequence shown here is derived from an EMBL/GenBank/DDBJ whole genome shotgun (WGS) entry which is preliminary data.</text>
</comment>
<dbReference type="SUPFAM" id="SSF49899">
    <property type="entry name" value="Concanavalin A-like lectins/glucanases"/>
    <property type="match status" value="1"/>
</dbReference>
<proteinExistence type="inferred from homology"/>
<organism evidence="3 4">
    <name type="scientific">Marivirga aurantiaca</name>
    <dbReference type="NCBI Taxonomy" id="2802615"/>
    <lineage>
        <taxon>Bacteria</taxon>
        <taxon>Pseudomonadati</taxon>
        <taxon>Bacteroidota</taxon>
        <taxon>Cytophagia</taxon>
        <taxon>Cytophagales</taxon>
        <taxon>Marivirgaceae</taxon>
        <taxon>Marivirga</taxon>
    </lineage>
</organism>
<evidence type="ECO:0000313" key="4">
    <source>
        <dbReference type="Proteomes" id="UP000611723"/>
    </source>
</evidence>
<dbReference type="GO" id="GO:0005975">
    <property type="term" value="P:carbohydrate metabolic process"/>
    <property type="evidence" value="ECO:0007669"/>
    <property type="project" value="InterPro"/>
</dbReference>
<reference evidence="3" key="1">
    <citation type="submission" date="2021-01" db="EMBL/GenBank/DDBJ databases">
        <title>Marivirga aurantiaca sp. nov., isolated from intertidal surface sediments.</title>
        <authorList>
            <person name="Zhang M."/>
        </authorList>
    </citation>
    <scope>NUCLEOTIDE SEQUENCE</scope>
    <source>
        <strain evidence="3">S37H4</strain>
    </source>
</reference>
<evidence type="ECO:0000259" key="2">
    <source>
        <dbReference type="PROSITE" id="PS51762"/>
    </source>
</evidence>
<accession>A0A934WWE2</accession>
<dbReference type="Proteomes" id="UP000611723">
    <property type="component" value="Unassembled WGS sequence"/>
</dbReference>
<evidence type="ECO:0000256" key="1">
    <source>
        <dbReference type="ARBA" id="ARBA00006865"/>
    </source>
</evidence>
<keyword evidence="3" id="KW-0378">Hydrolase</keyword>
<keyword evidence="4" id="KW-1185">Reference proteome</keyword>
<dbReference type="PROSITE" id="PS51257">
    <property type="entry name" value="PROKAR_LIPOPROTEIN"/>
    <property type="match status" value="1"/>
</dbReference>
<name>A0A934WWE2_9BACT</name>
<dbReference type="InterPro" id="IPR000757">
    <property type="entry name" value="Beta-glucanase-like"/>
</dbReference>
<sequence>MRRTNLEFLLLLLILISCQPTDHKDDLLWSDEFEYSGPPDVEKWNYQLGNGCPEICGWGNNEQQYYTDKPTNVRVEDGKLIIEAHQTDDEKNFTSAKLTSENKGDWKSGYIEVNAKLPYGRGTWPAIWMLPSLERALNWPEDGEIDIMEHVGYNQGQIYGTIHTQAFNHMKGTHKSDSIFISDASEEFHTYAINWTEEKIEWYVDDRMFQTISKGTEDNSGWPFTKPFHLIINLAVGGNWGGKYGVDEHIWPQRMEIDFVRVYRSKPQILSTTD</sequence>
<dbReference type="PANTHER" id="PTHR10963">
    <property type="entry name" value="GLYCOSYL HYDROLASE-RELATED"/>
    <property type="match status" value="1"/>
</dbReference>
<dbReference type="CDD" id="cd08023">
    <property type="entry name" value="GH16_laminarinase_like"/>
    <property type="match status" value="1"/>
</dbReference>
<dbReference type="EMBL" id="JAEQBW010000001">
    <property type="protein sequence ID" value="MBK6264303.1"/>
    <property type="molecule type" value="Genomic_DNA"/>
</dbReference>
<comment type="similarity">
    <text evidence="1">Belongs to the glycosyl hydrolase 16 family.</text>
</comment>
<dbReference type="PROSITE" id="PS51762">
    <property type="entry name" value="GH16_2"/>
    <property type="match status" value="1"/>
</dbReference>
<dbReference type="PANTHER" id="PTHR10963:SF55">
    <property type="entry name" value="GLYCOSIDE HYDROLASE FAMILY 16 PROTEIN"/>
    <property type="match status" value="1"/>
</dbReference>
<dbReference type="Gene3D" id="2.60.120.200">
    <property type="match status" value="1"/>
</dbReference>
<gene>
    <name evidence="3" type="ORF">JKA74_04585</name>
</gene>
<dbReference type="AlphaFoldDB" id="A0A934WWE2"/>
<protein>
    <submittedName>
        <fullName evidence="3">Glycoside hydrolase family 16 protein</fullName>
    </submittedName>
</protein>
<dbReference type="InterPro" id="IPR013320">
    <property type="entry name" value="ConA-like_dom_sf"/>
</dbReference>
<dbReference type="Pfam" id="PF00722">
    <property type="entry name" value="Glyco_hydro_16"/>
    <property type="match status" value="1"/>
</dbReference>
<evidence type="ECO:0000313" key="3">
    <source>
        <dbReference type="EMBL" id="MBK6264303.1"/>
    </source>
</evidence>